<evidence type="ECO:0000256" key="2">
    <source>
        <dbReference type="ARBA" id="ARBA00023008"/>
    </source>
</evidence>
<dbReference type="Gene3D" id="3.40.30.10">
    <property type="entry name" value="Glutaredoxin"/>
    <property type="match status" value="1"/>
</dbReference>
<keyword evidence="3" id="KW-0479">Metal-binding</keyword>
<feature type="binding site" evidence="3">
    <location>
        <position position="81"/>
    </location>
    <ligand>
        <name>Cu cation</name>
        <dbReference type="ChEBI" id="CHEBI:23378"/>
    </ligand>
</feature>
<reference evidence="6 7" key="1">
    <citation type="submission" date="2017-08" db="EMBL/GenBank/DDBJ databases">
        <title>Virgibacillus indicus sp. nov. and Virgibacillus profoundi sp. nov, two moderately halophilic bacteria isolated from marine sediment by using the Microfluidic Streak Plate.</title>
        <authorList>
            <person name="Xu B."/>
            <person name="Hu B."/>
            <person name="Wang J."/>
            <person name="Zhu Y."/>
            <person name="Huang L."/>
            <person name="Du W."/>
            <person name="Huang Y."/>
        </authorList>
    </citation>
    <scope>NUCLEOTIDE SEQUENCE [LARGE SCALE GENOMIC DNA]</scope>
    <source>
        <strain evidence="6 7">IO3-P3-H5</strain>
    </source>
</reference>
<dbReference type="CDD" id="cd02968">
    <property type="entry name" value="SCO"/>
    <property type="match status" value="1"/>
</dbReference>
<feature type="disulfide bond" description="Redox-active" evidence="4">
    <location>
        <begin position="81"/>
        <end position="85"/>
    </location>
</feature>
<dbReference type="InterPro" id="IPR013766">
    <property type="entry name" value="Thioredoxin_domain"/>
</dbReference>
<protein>
    <submittedName>
        <fullName evidence="6">SCO family protein</fullName>
    </submittedName>
</protein>
<comment type="caution">
    <text evidence="6">The sequence shown here is derived from an EMBL/GenBank/DDBJ whole genome shotgun (WGS) entry which is preliminary data.</text>
</comment>
<name>A0A2A2IDA0_9BACI</name>
<evidence type="ECO:0000256" key="1">
    <source>
        <dbReference type="ARBA" id="ARBA00010996"/>
    </source>
</evidence>
<keyword evidence="4" id="KW-1015">Disulfide bond</keyword>
<accession>A0A2A2IDA0</accession>
<feature type="binding site" evidence="3">
    <location>
        <position position="171"/>
    </location>
    <ligand>
        <name>Cu cation</name>
        <dbReference type="ChEBI" id="CHEBI:23378"/>
    </ligand>
</feature>
<dbReference type="PANTHER" id="PTHR12151:SF25">
    <property type="entry name" value="LINALOOL DEHYDRATASE_ISOMERASE DOMAIN-CONTAINING PROTEIN"/>
    <property type="match status" value="1"/>
</dbReference>
<gene>
    <name evidence="6" type="ORF">CIL05_12675</name>
</gene>
<dbReference type="Pfam" id="PF02630">
    <property type="entry name" value="SCO1-SenC"/>
    <property type="match status" value="1"/>
</dbReference>
<dbReference type="InterPro" id="IPR003782">
    <property type="entry name" value="SCO1/SenC"/>
</dbReference>
<dbReference type="Proteomes" id="UP000218887">
    <property type="component" value="Unassembled WGS sequence"/>
</dbReference>
<dbReference type="SUPFAM" id="SSF52833">
    <property type="entry name" value="Thioredoxin-like"/>
    <property type="match status" value="1"/>
</dbReference>
<organism evidence="6 7">
    <name type="scientific">Virgibacillus profundi</name>
    <dbReference type="NCBI Taxonomy" id="2024555"/>
    <lineage>
        <taxon>Bacteria</taxon>
        <taxon>Bacillati</taxon>
        <taxon>Bacillota</taxon>
        <taxon>Bacilli</taxon>
        <taxon>Bacillales</taxon>
        <taxon>Bacillaceae</taxon>
        <taxon>Virgibacillus</taxon>
    </lineage>
</organism>
<feature type="domain" description="Thioredoxin" evidence="5">
    <location>
        <begin position="43"/>
        <end position="209"/>
    </location>
</feature>
<evidence type="ECO:0000313" key="6">
    <source>
        <dbReference type="EMBL" id="PAV29244.1"/>
    </source>
</evidence>
<dbReference type="GO" id="GO:0046872">
    <property type="term" value="F:metal ion binding"/>
    <property type="evidence" value="ECO:0007669"/>
    <property type="project" value="UniProtKB-KW"/>
</dbReference>
<proteinExistence type="inferred from homology"/>
<feature type="binding site" evidence="3">
    <location>
        <position position="85"/>
    </location>
    <ligand>
        <name>Cu cation</name>
        <dbReference type="ChEBI" id="CHEBI:23378"/>
    </ligand>
</feature>
<dbReference type="PROSITE" id="PS51352">
    <property type="entry name" value="THIOREDOXIN_2"/>
    <property type="match status" value="1"/>
</dbReference>
<keyword evidence="2 3" id="KW-0186">Copper</keyword>
<dbReference type="PANTHER" id="PTHR12151">
    <property type="entry name" value="ELECTRON TRANSPORT PROTIN SCO1/SENC FAMILY MEMBER"/>
    <property type="match status" value="1"/>
</dbReference>
<keyword evidence="7" id="KW-1185">Reference proteome</keyword>
<dbReference type="RefSeq" id="WP_095655915.1">
    <property type="nucleotide sequence ID" value="NZ_NPOA01000008.1"/>
</dbReference>
<evidence type="ECO:0000259" key="5">
    <source>
        <dbReference type="PROSITE" id="PS51352"/>
    </source>
</evidence>
<dbReference type="InterPro" id="IPR036249">
    <property type="entry name" value="Thioredoxin-like_sf"/>
</dbReference>
<evidence type="ECO:0000256" key="4">
    <source>
        <dbReference type="PIRSR" id="PIRSR603782-2"/>
    </source>
</evidence>
<evidence type="ECO:0000313" key="7">
    <source>
        <dbReference type="Proteomes" id="UP000218887"/>
    </source>
</evidence>
<dbReference type="EMBL" id="NPOA01000008">
    <property type="protein sequence ID" value="PAV29244.1"/>
    <property type="molecule type" value="Genomic_DNA"/>
</dbReference>
<dbReference type="AlphaFoldDB" id="A0A2A2IDA0"/>
<dbReference type="OrthoDB" id="8550465at2"/>
<evidence type="ECO:0000256" key="3">
    <source>
        <dbReference type="PIRSR" id="PIRSR603782-1"/>
    </source>
</evidence>
<comment type="similarity">
    <text evidence="1">Belongs to the SCO1/2 family.</text>
</comment>
<sequence>MIKNKHNNLAIIIVLLFGVALFYVGTDGFQAYTAETARTTKLIDEKPSFPKVTLEDSQERMYPFSEFEGKYVMLTFIYTSCTDVCLQLEVNLAEVYDQIPEEYIGEDIAFLSISFDPTRDTPEVLDKYRSYFESDGETWRMARIPNQEELDSLLDDFGVIVIPDGEGNFVHNSAFYLVDREGNLADVMDYTKIDEAAEKVTSILDAEATQRISSIPDTETGE</sequence>